<dbReference type="InterPro" id="IPR001269">
    <property type="entry name" value="DUS_fam"/>
</dbReference>
<dbReference type="EMBL" id="NFHO01000001">
    <property type="protein sequence ID" value="OUN44497.1"/>
    <property type="molecule type" value="Genomic_DNA"/>
</dbReference>
<evidence type="ECO:0000256" key="5">
    <source>
        <dbReference type="ARBA" id="ARBA00022694"/>
    </source>
</evidence>
<evidence type="ECO:0000313" key="15">
    <source>
        <dbReference type="EMBL" id="OUN44497.1"/>
    </source>
</evidence>
<evidence type="ECO:0000256" key="6">
    <source>
        <dbReference type="ARBA" id="ARBA00022857"/>
    </source>
</evidence>
<dbReference type="RefSeq" id="WP_087185624.1">
    <property type="nucleotide sequence ID" value="NZ_NFHO01000001.1"/>
</dbReference>
<dbReference type="GO" id="GO:0050660">
    <property type="term" value="F:flavin adenine dinucleotide binding"/>
    <property type="evidence" value="ECO:0007669"/>
    <property type="project" value="InterPro"/>
</dbReference>
<dbReference type="AlphaFoldDB" id="A0A1Y3UBL2"/>
<evidence type="ECO:0000256" key="3">
    <source>
        <dbReference type="ARBA" id="ARBA00022630"/>
    </source>
</evidence>
<feature type="binding site" evidence="13">
    <location>
        <position position="146"/>
    </location>
    <ligand>
        <name>FMN</name>
        <dbReference type="ChEBI" id="CHEBI:58210"/>
    </ligand>
</feature>
<dbReference type="Pfam" id="PF01207">
    <property type="entry name" value="Dus"/>
    <property type="match status" value="1"/>
</dbReference>
<dbReference type="PIRSF" id="PIRSF006621">
    <property type="entry name" value="Dus"/>
    <property type="match status" value="1"/>
</dbReference>
<evidence type="ECO:0000256" key="9">
    <source>
        <dbReference type="ARBA" id="ARBA00048205"/>
    </source>
</evidence>
<dbReference type="PANTHER" id="PTHR45846:SF1">
    <property type="entry name" value="TRNA-DIHYDROURIDINE(47) SYNTHASE [NAD(P)(+)]-LIKE"/>
    <property type="match status" value="1"/>
</dbReference>
<dbReference type="InterPro" id="IPR035587">
    <property type="entry name" value="DUS-like_FMN-bd"/>
</dbReference>
<sequence>MSNPDVIRALLAERPFLMAPMAGVTDAAYRIQMRRHGAPLAYSEMVSVAGLAYASERTWELVLPADEEPSIAVQLFGSKPEQFASAVEAVEERVGEKLALIDINMACPARKVITKGEGSALMDDPLLASAIMKAAVSHAHVPVTAKIRIGFHTGDRVAPAFAEMLEDAGAAAVAVHGRSAKQLYTGAADWSIIDEVARAVSIPVIGSGDVFCADDAVRMLRETAAEGVFIARGSYGNPWIFEDALALAFEGRPVPQCPYRERLDALREHLSLTHRLVPRAMARARTYASWYLKGMPHAAAWRGRVVKCDSYEDFCLLVDEIEADVVPLEAAMTARPHGLSSEAS</sequence>
<evidence type="ECO:0000256" key="11">
    <source>
        <dbReference type="PIRNR" id="PIRNR006621"/>
    </source>
</evidence>
<feature type="binding site" evidence="13">
    <location>
        <begin position="231"/>
        <end position="232"/>
    </location>
    <ligand>
        <name>FMN</name>
        <dbReference type="ChEBI" id="CHEBI:58210"/>
    </ligand>
</feature>
<organism evidence="15 16">
    <name type="scientific">Enorma massiliensis</name>
    <dbReference type="NCBI Taxonomy" id="1472761"/>
    <lineage>
        <taxon>Bacteria</taxon>
        <taxon>Bacillati</taxon>
        <taxon>Actinomycetota</taxon>
        <taxon>Coriobacteriia</taxon>
        <taxon>Coriobacteriales</taxon>
        <taxon>Coriobacteriaceae</taxon>
        <taxon>Enorma</taxon>
    </lineage>
</organism>
<keyword evidence="2" id="KW-0820">tRNA-binding</keyword>
<comment type="caution">
    <text evidence="15">The sequence shown here is derived from an EMBL/GenBank/DDBJ whole genome shotgun (WGS) entry which is preliminary data.</text>
</comment>
<proteinExistence type="inferred from homology"/>
<dbReference type="Proteomes" id="UP000196560">
    <property type="component" value="Unassembled WGS sequence"/>
</dbReference>
<keyword evidence="16" id="KW-1185">Reference proteome</keyword>
<evidence type="ECO:0000256" key="2">
    <source>
        <dbReference type="ARBA" id="ARBA00022555"/>
    </source>
</evidence>
<comment type="cofactor">
    <cofactor evidence="11 13">
        <name>FMN</name>
        <dbReference type="ChEBI" id="CHEBI:58210"/>
    </cofactor>
</comment>
<dbReference type="Gene3D" id="3.20.20.70">
    <property type="entry name" value="Aldolase class I"/>
    <property type="match status" value="1"/>
</dbReference>
<feature type="binding site" evidence="13">
    <location>
        <position position="176"/>
    </location>
    <ligand>
        <name>FMN</name>
        <dbReference type="ChEBI" id="CHEBI:58210"/>
    </ligand>
</feature>
<evidence type="ECO:0000256" key="10">
    <source>
        <dbReference type="ARBA" id="ARBA00048802"/>
    </source>
</evidence>
<feature type="binding site" evidence="13">
    <location>
        <begin position="20"/>
        <end position="22"/>
    </location>
    <ligand>
        <name>FMN</name>
        <dbReference type="ChEBI" id="CHEBI:58210"/>
    </ligand>
</feature>
<keyword evidence="3 11" id="KW-0285">Flavoprotein</keyword>
<evidence type="ECO:0000256" key="7">
    <source>
        <dbReference type="ARBA" id="ARBA00022884"/>
    </source>
</evidence>
<comment type="function">
    <text evidence="1 11">Catalyzes the synthesis of 5,6-dihydrouridine (D), a modified base found in the D-loop of most tRNAs, via the reduction of the C5-C6 double bond in target uridines.</text>
</comment>
<dbReference type="SUPFAM" id="SSF51395">
    <property type="entry name" value="FMN-linked oxidoreductases"/>
    <property type="match status" value="1"/>
</dbReference>
<evidence type="ECO:0000259" key="14">
    <source>
        <dbReference type="Pfam" id="PF01207"/>
    </source>
</evidence>
<accession>A0A1Y3UBL2</accession>
<dbReference type="eggNOG" id="COG0042">
    <property type="taxonomic scope" value="Bacteria"/>
</dbReference>
<evidence type="ECO:0000256" key="13">
    <source>
        <dbReference type="PIRSR" id="PIRSR006621-2"/>
    </source>
</evidence>
<evidence type="ECO:0000256" key="12">
    <source>
        <dbReference type="PIRSR" id="PIRSR006621-1"/>
    </source>
</evidence>
<feature type="domain" description="DUS-like FMN-binding" evidence="14">
    <location>
        <begin position="18"/>
        <end position="313"/>
    </location>
</feature>
<dbReference type="STRING" id="1118060.GCA_000311845_00967"/>
<dbReference type="InterPro" id="IPR024036">
    <property type="entry name" value="tRNA-dHydroUridine_Synthase_C"/>
</dbReference>
<dbReference type="Gene3D" id="1.10.1200.80">
    <property type="entry name" value="Putative flavin oxidoreducatase, domain 2"/>
    <property type="match status" value="1"/>
</dbReference>
<evidence type="ECO:0000256" key="8">
    <source>
        <dbReference type="ARBA" id="ARBA00023002"/>
    </source>
</evidence>
<dbReference type="EC" id="1.3.1.-" evidence="11"/>
<keyword evidence="6" id="KW-0521">NADP</keyword>
<feature type="active site" description="Proton donor" evidence="12">
    <location>
        <position position="107"/>
    </location>
</feature>
<dbReference type="InterPro" id="IPR013785">
    <property type="entry name" value="Aldolase_TIM"/>
</dbReference>
<feature type="binding site" evidence="13">
    <location>
        <position position="74"/>
    </location>
    <ligand>
        <name>FMN</name>
        <dbReference type="ChEBI" id="CHEBI:58210"/>
    </ligand>
</feature>
<comment type="similarity">
    <text evidence="11">Belongs to the dus family.</text>
</comment>
<name>A0A1Y3UBL2_9ACTN</name>
<dbReference type="CDD" id="cd02801">
    <property type="entry name" value="DUS_like_FMN"/>
    <property type="match status" value="1"/>
</dbReference>
<keyword evidence="8 11" id="KW-0560">Oxidoreductase</keyword>
<evidence type="ECO:0000256" key="4">
    <source>
        <dbReference type="ARBA" id="ARBA00022643"/>
    </source>
</evidence>
<evidence type="ECO:0000256" key="1">
    <source>
        <dbReference type="ARBA" id="ARBA00002790"/>
    </source>
</evidence>
<dbReference type="GO" id="GO:0017150">
    <property type="term" value="F:tRNA dihydrouridine synthase activity"/>
    <property type="evidence" value="ECO:0007669"/>
    <property type="project" value="InterPro"/>
</dbReference>
<comment type="catalytic activity">
    <reaction evidence="10">
        <text>a 5,6-dihydrouridine in tRNA + NAD(+) = a uridine in tRNA + NADH + H(+)</text>
        <dbReference type="Rhea" id="RHEA:54452"/>
        <dbReference type="Rhea" id="RHEA-COMP:13339"/>
        <dbReference type="Rhea" id="RHEA-COMP:13887"/>
        <dbReference type="ChEBI" id="CHEBI:15378"/>
        <dbReference type="ChEBI" id="CHEBI:57540"/>
        <dbReference type="ChEBI" id="CHEBI:57945"/>
        <dbReference type="ChEBI" id="CHEBI:65315"/>
        <dbReference type="ChEBI" id="CHEBI:74443"/>
    </reaction>
</comment>
<keyword evidence="5 11" id="KW-0819">tRNA processing</keyword>
<gene>
    <name evidence="15" type="ORF">B5G21_00705</name>
</gene>
<keyword evidence="7" id="KW-0694">RNA-binding</keyword>
<dbReference type="PANTHER" id="PTHR45846">
    <property type="entry name" value="TRNA-DIHYDROURIDINE(47) SYNTHASE [NAD(P)(+)]-LIKE"/>
    <property type="match status" value="1"/>
</dbReference>
<keyword evidence="4 11" id="KW-0288">FMN</keyword>
<protein>
    <recommendedName>
        <fullName evidence="11">tRNA-dihydrouridine synthase</fullName>
        <ecNumber evidence="11">1.3.1.-</ecNumber>
    </recommendedName>
</protein>
<keyword evidence="13" id="KW-0547">Nucleotide-binding</keyword>
<reference evidence="16" key="1">
    <citation type="submission" date="2017-04" db="EMBL/GenBank/DDBJ databases">
        <title>Function of individual gut microbiota members based on whole genome sequencing of pure cultures obtained from chicken caecum.</title>
        <authorList>
            <person name="Medvecky M."/>
            <person name="Cejkova D."/>
            <person name="Polansky O."/>
            <person name="Karasova D."/>
            <person name="Kubasova T."/>
            <person name="Cizek A."/>
            <person name="Rychlik I."/>
        </authorList>
    </citation>
    <scope>NUCLEOTIDE SEQUENCE [LARGE SCALE GENOMIC DNA]</scope>
    <source>
        <strain evidence="16">An70</strain>
    </source>
</reference>
<evidence type="ECO:0000313" key="16">
    <source>
        <dbReference type="Proteomes" id="UP000196560"/>
    </source>
</evidence>
<dbReference type="GO" id="GO:0000049">
    <property type="term" value="F:tRNA binding"/>
    <property type="evidence" value="ECO:0007669"/>
    <property type="project" value="UniProtKB-KW"/>
</dbReference>
<comment type="catalytic activity">
    <reaction evidence="9">
        <text>a 5,6-dihydrouridine in tRNA + NADP(+) = a uridine in tRNA + NADPH + H(+)</text>
        <dbReference type="Rhea" id="RHEA:23624"/>
        <dbReference type="Rhea" id="RHEA-COMP:13339"/>
        <dbReference type="Rhea" id="RHEA-COMP:13887"/>
        <dbReference type="ChEBI" id="CHEBI:15378"/>
        <dbReference type="ChEBI" id="CHEBI:57783"/>
        <dbReference type="ChEBI" id="CHEBI:58349"/>
        <dbReference type="ChEBI" id="CHEBI:65315"/>
        <dbReference type="ChEBI" id="CHEBI:74443"/>
    </reaction>
</comment>